<proteinExistence type="predicted"/>
<reference evidence="1 2" key="2">
    <citation type="journal article" date="2018" name="Nature">
        <title>Mutant phenotypes for thousands of bacterial genes of unknown function.</title>
        <authorList>
            <person name="Price M.N."/>
            <person name="Wetmore K.M."/>
            <person name="Waters R.J."/>
            <person name="Callaghan M."/>
            <person name="Ray J."/>
            <person name="Liu H."/>
            <person name="Kuehl J.V."/>
            <person name="Melnyk R.A."/>
            <person name="Lamson J.S."/>
            <person name="Suh Y."/>
            <person name="Carlson H.K."/>
            <person name="Esquivel Z."/>
            <person name="Sadeeshkumar H."/>
            <person name="Chakraborty R."/>
            <person name="Zane G.M."/>
            <person name="Rubin B.E."/>
            <person name="Wall J.D."/>
            <person name="Visel A."/>
            <person name="Bristow J."/>
            <person name="Blow M.J."/>
            <person name="Arkin A.P."/>
            <person name="Deutschbauer A.M."/>
        </authorList>
    </citation>
    <scope>NUCLEOTIDE SEQUENCE [LARGE SCALE GENOMIC DNA]</scope>
    <source>
        <strain evidence="1 2">FW300-N2E2</strain>
    </source>
</reference>
<dbReference type="RefSeq" id="WP_063324609.1">
    <property type="nucleotide sequence ID" value="NZ_CP015225.1"/>
</dbReference>
<reference evidence="2" key="1">
    <citation type="submission" date="2016-04" db="EMBL/GenBank/DDBJ databases">
        <authorList>
            <person name="Ray J."/>
            <person name="Price M."/>
            <person name="Deutschbauer A."/>
        </authorList>
    </citation>
    <scope>NUCLEOTIDE SEQUENCE [LARGE SCALE GENOMIC DNA]</scope>
    <source>
        <strain evidence="2">FW300-N2E2</strain>
    </source>
</reference>
<sequence>MLVDLLTVMNSTTPQTLVVLAADGLRQIASPPEPTSRGSGRFRHLEEFNAVCLAPSSIGEFFLADEQRGARP</sequence>
<dbReference type="AlphaFoldDB" id="A0A161GT78"/>
<gene>
    <name evidence="1" type="ORF">TK06_27550</name>
</gene>
<protein>
    <submittedName>
        <fullName evidence="1">Uncharacterized protein</fullName>
    </submittedName>
</protein>
<evidence type="ECO:0000313" key="1">
    <source>
        <dbReference type="EMBL" id="AMZ74687.1"/>
    </source>
</evidence>
<organism evidence="1 2">
    <name type="scientific">Pseudomonas fluorescens</name>
    <dbReference type="NCBI Taxonomy" id="294"/>
    <lineage>
        <taxon>Bacteria</taxon>
        <taxon>Pseudomonadati</taxon>
        <taxon>Pseudomonadota</taxon>
        <taxon>Gammaproteobacteria</taxon>
        <taxon>Pseudomonadales</taxon>
        <taxon>Pseudomonadaceae</taxon>
        <taxon>Pseudomonas</taxon>
    </lineage>
</organism>
<evidence type="ECO:0000313" key="2">
    <source>
        <dbReference type="Proteomes" id="UP000076083"/>
    </source>
</evidence>
<name>A0A161GT78_PSEFL</name>
<dbReference type="EMBL" id="CP015225">
    <property type="protein sequence ID" value="AMZ74687.1"/>
    <property type="molecule type" value="Genomic_DNA"/>
</dbReference>
<dbReference type="Proteomes" id="UP000076083">
    <property type="component" value="Chromosome"/>
</dbReference>
<accession>A0A161GT78</accession>